<proteinExistence type="predicted"/>
<dbReference type="PANTHER" id="PTHR47055">
    <property type="entry name" value="DDE_TNP_1_7 DOMAIN-CONTAINING PROTEIN"/>
    <property type="match status" value="1"/>
</dbReference>
<accession>A0AAV8XEP0</accession>
<dbReference type="AlphaFoldDB" id="A0AAV8XEP0"/>
<dbReference type="InterPro" id="IPR052638">
    <property type="entry name" value="PiggyBac_TE-derived"/>
</dbReference>
<protein>
    <recommendedName>
        <fullName evidence="1">PiggyBac transposable element-derived protein domain-containing protein</fullName>
    </recommendedName>
</protein>
<organism evidence="2 3">
    <name type="scientific">Aromia moschata</name>
    <dbReference type="NCBI Taxonomy" id="1265417"/>
    <lineage>
        <taxon>Eukaryota</taxon>
        <taxon>Metazoa</taxon>
        <taxon>Ecdysozoa</taxon>
        <taxon>Arthropoda</taxon>
        <taxon>Hexapoda</taxon>
        <taxon>Insecta</taxon>
        <taxon>Pterygota</taxon>
        <taxon>Neoptera</taxon>
        <taxon>Endopterygota</taxon>
        <taxon>Coleoptera</taxon>
        <taxon>Polyphaga</taxon>
        <taxon>Cucujiformia</taxon>
        <taxon>Chrysomeloidea</taxon>
        <taxon>Cerambycidae</taxon>
        <taxon>Cerambycinae</taxon>
        <taxon>Callichromatini</taxon>
        <taxon>Aromia</taxon>
    </lineage>
</organism>
<dbReference type="Pfam" id="PF13843">
    <property type="entry name" value="DDE_Tnp_1_7"/>
    <property type="match status" value="1"/>
</dbReference>
<dbReference type="GO" id="GO:0043565">
    <property type="term" value="F:sequence-specific DNA binding"/>
    <property type="evidence" value="ECO:0007669"/>
    <property type="project" value="TreeGrafter"/>
</dbReference>
<feature type="domain" description="PiggyBac transposable element-derived protein" evidence="1">
    <location>
        <begin position="122"/>
        <end position="173"/>
    </location>
</feature>
<sequence length="177" mass="20104">MLEEALNIAYDDDIEIDEIFIEPPNSNVLTDEDSGEGDQGGLVNNLNRQQAQALAPAEIRLHQNSKNYNTQEDDVVFTENNFLSQAISEGPGKTNISWMEGDLVPSQKIFPKPGYTRFRHLSPVEVFEKFIDDSILQFLVDESNKYALFLNHMDPKISLDEMKCCIAILILTDFVLY</sequence>
<dbReference type="PANTHER" id="PTHR47055:SF3">
    <property type="entry name" value="PHORBOL-ESTER_DAG-TYPE DOMAIN-CONTAINING PROTEIN"/>
    <property type="match status" value="1"/>
</dbReference>
<evidence type="ECO:0000313" key="3">
    <source>
        <dbReference type="Proteomes" id="UP001162162"/>
    </source>
</evidence>
<dbReference type="InterPro" id="IPR029526">
    <property type="entry name" value="PGBD"/>
</dbReference>
<comment type="caution">
    <text evidence="2">The sequence shown here is derived from an EMBL/GenBank/DDBJ whole genome shotgun (WGS) entry which is preliminary data.</text>
</comment>
<name>A0AAV8XEP0_9CUCU</name>
<dbReference type="Proteomes" id="UP001162162">
    <property type="component" value="Unassembled WGS sequence"/>
</dbReference>
<evidence type="ECO:0000259" key="1">
    <source>
        <dbReference type="Pfam" id="PF13843"/>
    </source>
</evidence>
<reference evidence="2" key="1">
    <citation type="journal article" date="2023" name="Insect Mol. Biol.">
        <title>Genome sequencing provides insights into the evolution of gene families encoding plant cell wall-degrading enzymes in longhorned beetles.</title>
        <authorList>
            <person name="Shin N.R."/>
            <person name="Okamura Y."/>
            <person name="Kirsch R."/>
            <person name="Pauchet Y."/>
        </authorList>
    </citation>
    <scope>NUCLEOTIDE SEQUENCE</scope>
    <source>
        <strain evidence="2">AMC_N1</strain>
    </source>
</reference>
<gene>
    <name evidence="2" type="ORF">NQ318_017030</name>
</gene>
<keyword evidence="3" id="KW-1185">Reference proteome</keyword>
<dbReference type="EMBL" id="JAPWTK010000674">
    <property type="protein sequence ID" value="KAJ8937181.1"/>
    <property type="molecule type" value="Genomic_DNA"/>
</dbReference>
<evidence type="ECO:0000313" key="2">
    <source>
        <dbReference type="EMBL" id="KAJ8937181.1"/>
    </source>
</evidence>